<accession>A0ABN2MJL7</accession>
<dbReference type="InterPro" id="IPR042098">
    <property type="entry name" value="TauD-like_sf"/>
</dbReference>
<protein>
    <recommendedName>
        <fullName evidence="5">TauD/TfdA-like domain-containing protein</fullName>
    </recommendedName>
</protein>
<comment type="caution">
    <text evidence="6">The sequence shown here is derived from an EMBL/GenBank/DDBJ whole genome shotgun (WGS) entry which is preliminary data.</text>
</comment>
<gene>
    <name evidence="6" type="ORF">GCM10009836_03680</name>
</gene>
<evidence type="ECO:0000259" key="5">
    <source>
        <dbReference type="Pfam" id="PF02668"/>
    </source>
</evidence>
<evidence type="ECO:0000256" key="4">
    <source>
        <dbReference type="ARBA" id="ARBA00023194"/>
    </source>
</evidence>
<reference evidence="6 7" key="1">
    <citation type="journal article" date="2019" name="Int. J. Syst. Evol. Microbiol.">
        <title>The Global Catalogue of Microorganisms (GCM) 10K type strain sequencing project: providing services to taxonomists for standard genome sequencing and annotation.</title>
        <authorList>
            <consortium name="The Broad Institute Genomics Platform"/>
            <consortium name="The Broad Institute Genome Sequencing Center for Infectious Disease"/>
            <person name="Wu L."/>
            <person name="Ma J."/>
        </authorList>
    </citation>
    <scope>NUCLEOTIDE SEQUENCE [LARGE SCALE GENOMIC DNA]</scope>
    <source>
        <strain evidence="6 7">JCM 16009</strain>
    </source>
</reference>
<comment type="cofactor">
    <cofactor evidence="1">
        <name>Fe(2+)</name>
        <dbReference type="ChEBI" id="CHEBI:29033"/>
    </cofactor>
</comment>
<keyword evidence="7" id="KW-1185">Reference proteome</keyword>
<evidence type="ECO:0000256" key="1">
    <source>
        <dbReference type="ARBA" id="ARBA00001954"/>
    </source>
</evidence>
<evidence type="ECO:0000313" key="7">
    <source>
        <dbReference type="Proteomes" id="UP001500449"/>
    </source>
</evidence>
<dbReference type="PANTHER" id="PTHR10696:SF56">
    <property type="entry name" value="TAUD_TFDA-LIKE DOMAIN-CONTAINING PROTEIN"/>
    <property type="match status" value="1"/>
</dbReference>
<name>A0ABN2MJL7_9PSEU</name>
<evidence type="ECO:0000313" key="6">
    <source>
        <dbReference type="EMBL" id="GAA1829129.1"/>
    </source>
</evidence>
<keyword evidence="3" id="KW-0408">Iron</keyword>
<feature type="domain" description="TauD/TfdA-like" evidence="5">
    <location>
        <begin position="30"/>
        <end position="263"/>
    </location>
</feature>
<proteinExistence type="predicted"/>
<dbReference type="Proteomes" id="UP001500449">
    <property type="component" value="Unassembled WGS sequence"/>
</dbReference>
<dbReference type="Gene3D" id="3.60.130.10">
    <property type="entry name" value="Clavaminate synthase-like"/>
    <property type="match status" value="1"/>
</dbReference>
<dbReference type="Pfam" id="PF02668">
    <property type="entry name" value="TauD"/>
    <property type="match status" value="1"/>
</dbReference>
<organism evidence="6 7">
    <name type="scientific">Pseudonocardia ailaonensis</name>
    <dbReference type="NCBI Taxonomy" id="367279"/>
    <lineage>
        <taxon>Bacteria</taxon>
        <taxon>Bacillati</taxon>
        <taxon>Actinomycetota</taxon>
        <taxon>Actinomycetes</taxon>
        <taxon>Pseudonocardiales</taxon>
        <taxon>Pseudonocardiaceae</taxon>
        <taxon>Pseudonocardia</taxon>
    </lineage>
</organism>
<dbReference type="InterPro" id="IPR050411">
    <property type="entry name" value="AlphaKG_dependent_hydroxylases"/>
</dbReference>
<evidence type="ECO:0000256" key="2">
    <source>
        <dbReference type="ARBA" id="ARBA00023002"/>
    </source>
</evidence>
<dbReference type="SUPFAM" id="SSF51197">
    <property type="entry name" value="Clavaminate synthase-like"/>
    <property type="match status" value="1"/>
</dbReference>
<evidence type="ECO:0000256" key="3">
    <source>
        <dbReference type="ARBA" id="ARBA00023004"/>
    </source>
</evidence>
<dbReference type="InterPro" id="IPR003819">
    <property type="entry name" value="TauD/TfdA-like"/>
</dbReference>
<keyword evidence="2" id="KW-0560">Oxidoreductase</keyword>
<keyword evidence="4" id="KW-0045">Antibiotic biosynthesis</keyword>
<dbReference type="PANTHER" id="PTHR10696">
    <property type="entry name" value="GAMMA-BUTYROBETAINE HYDROXYLASE-RELATED"/>
    <property type="match status" value="1"/>
</dbReference>
<sequence length="271" mass="29511">MARNGSDGRRCGEVRPEWKDTLGSAGVVPPHVTDLRAGLDRAGAAIVTGYATDPERLVDAAATALGGRLRELFGIRPQGGLDAPVLGLHNDGATVVVDVHGRSVRLRDPDEDWLLMLCGRAADEGGDSVLVDGYALVDALRTAPEPELREVHDFLVGVDVDFFGAWEQVPRGVPPTPLVRRLVEHTRTGRRAVRASDYAAPVPREPRAVEHLTLLESYADVLATAMDVAPRFRLDPQDLFVLDNYRFLHGRDAYSGDRTLHVLTVRSADAF</sequence>
<dbReference type="RefSeq" id="WP_344411734.1">
    <property type="nucleotide sequence ID" value="NZ_BAAAQK010000001.1"/>
</dbReference>
<dbReference type="EMBL" id="BAAAQK010000001">
    <property type="protein sequence ID" value="GAA1829129.1"/>
    <property type="molecule type" value="Genomic_DNA"/>
</dbReference>